<evidence type="ECO:0000256" key="9">
    <source>
        <dbReference type="PIRSR" id="PIRSR634598-1"/>
    </source>
</evidence>
<keyword evidence="8" id="KW-0456">Lyase</keyword>
<dbReference type="RefSeq" id="WP_113904471.1">
    <property type="nucleotide sequence ID" value="NZ_QNSB01000006.1"/>
</dbReference>
<evidence type="ECO:0000313" key="13">
    <source>
        <dbReference type="Proteomes" id="UP000253509"/>
    </source>
</evidence>
<dbReference type="Pfam" id="PF02746">
    <property type="entry name" value="MR_MLE_N"/>
    <property type="match status" value="1"/>
</dbReference>
<keyword evidence="13" id="KW-1185">Reference proteome</keyword>
<evidence type="ECO:0000259" key="11">
    <source>
        <dbReference type="SMART" id="SM00922"/>
    </source>
</evidence>
<evidence type="ECO:0000256" key="4">
    <source>
        <dbReference type="ARBA" id="ARBA00009938"/>
    </source>
</evidence>
<dbReference type="PANTHER" id="PTHR48080">
    <property type="entry name" value="D-GALACTONATE DEHYDRATASE-RELATED"/>
    <property type="match status" value="1"/>
</dbReference>
<dbReference type="Gene3D" id="3.30.390.10">
    <property type="entry name" value="Enolase-like, N-terminal domain"/>
    <property type="match status" value="1"/>
</dbReference>
<comment type="similarity">
    <text evidence="4">Belongs to the mandelate racemase/muconate lactonizing enzyme family. GlucD subfamily.</text>
</comment>
<dbReference type="InterPro" id="IPR013342">
    <property type="entry name" value="Mandelate_racemase_C"/>
</dbReference>
<evidence type="ECO:0000256" key="2">
    <source>
        <dbReference type="ARBA" id="ARBA00001946"/>
    </source>
</evidence>
<dbReference type="GO" id="GO:0008872">
    <property type="term" value="F:glucarate dehydratase activity"/>
    <property type="evidence" value="ECO:0007669"/>
    <property type="project" value="UniProtKB-EC"/>
</dbReference>
<dbReference type="InterPro" id="IPR013341">
    <property type="entry name" value="Mandelate_racemase_N_dom"/>
</dbReference>
<evidence type="ECO:0000313" key="12">
    <source>
        <dbReference type="EMBL" id="RBP71242.1"/>
    </source>
</evidence>
<dbReference type="InterPro" id="IPR034598">
    <property type="entry name" value="GlucD-like"/>
</dbReference>
<evidence type="ECO:0000256" key="7">
    <source>
        <dbReference type="ARBA" id="ARBA00022842"/>
    </source>
</evidence>
<dbReference type="AlphaFoldDB" id="A0A366IHB1"/>
<comment type="pathway">
    <text evidence="3">Carbohydrate acid metabolism; D-glucarate degradation; 2,5-dioxopentanoate from D-glucarate: step 1/2.</text>
</comment>
<dbReference type="PANTHER" id="PTHR48080:SF4">
    <property type="entry name" value="GLUCARATE DEHYDRATASE"/>
    <property type="match status" value="1"/>
</dbReference>
<dbReference type="InterPro" id="IPR034593">
    <property type="entry name" value="DgoD-like"/>
</dbReference>
<comment type="cofactor">
    <cofactor evidence="2">
        <name>Mg(2+)</name>
        <dbReference type="ChEBI" id="CHEBI:18420"/>
    </cofactor>
</comment>
<evidence type="ECO:0000256" key="6">
    <source>
        <dbReference type="ARBA" id="ARBA00022723"/>
    </source>
</evidence>
<keyword evidence="7" id="KW-0460">Magnesium</keyword>
<comment type="catalytic activity">
    <reaction evidence="1">
        <text>D-glucarate = 5-dehydro-4-deoxy-D-glucarate + H2O</text>
        <dbReference type="Rhea" id="RHEA:14573"/>
        <dbReference type="ChEBI" id="CHEBI:15377"/>
        <dbReference type="ChEBI" id="CHEBI:30612"/>
        <dbReference type="ChEBI" id="CHEBI:42819"/>
        <dbReference type="EC" id="4.2.1.40"/>
    </reaction>
</comment>
<dbReference type="Gene3D" id="3.20.20.120">
    <property type="entry name" value="Enolase-like C-terminal domain"/>
    <property type="match status" value="1"/>
</dbReference>
<dbReference type="Proteomes" id="UP000253509">
    <property type="component" value="Unassembled WGS sequence"/>
</dbReference>
<evidence type="ECO:0000256" key="10">
    <source>
        <dbReference type="SAM" id="MobiDB-lite"/>
    </source>
</evidence>
<keyword evidence="6" id="KW-0479">Metal-binding</keyword>
<dbReference type="SFLD" id="SFLDG00055">
    <property type="entry name" value="glucarate_dehydratase"/>
    <property type="match status" value="1"/>
</dbReference>
<feature type="active site" description="Proton acceptor" evidence="9">
    <location>
        <position position="221"/>
    </location>
</feature>
<dbReference type="SUPFAM" id="SSF54826">
    <property type="entry name" value="Enolase N-terminal domain-like"/>
    <property type="match status" value="1"/>
</dbReference>
<dbReference type="CDD" id="cd03323">
    <property type="entry name" value="D-glucarate_dehydratase"/>
    <property type="match status" value="1"/>
</dbReference>
<evidence type="ECO:0000256" key="1">
    <source>
        <dbReference type="ARBA" id="ARBA00001426"/>
    </source>
</evidence>
<protein>
    <recommendedName>
        <fullName evidence="5">glucarate dehydratase</fullName>
        <ecNumber evidence="5">4.2.1.40</ecNumber>
    </recommendedName>
</protein>
<reference evidence="12 13" key="1">
    <citation type="submission" date="2018-06" db="EMBL/GenBank/DDBJ databases">
        <title>Freshwater and sediment microbial communities from various areas in North America, analyzing microbe dynamics in response to fracking.</title>
        <authorList>
            <person name="Lamendella R."/>
        </authorList>
    </citation>
    <scope>NUCLEOTIDE SEQUENCE [LARGE SCALE GENOMIC DNA]</scope>
    <source>
        <strain evidence="12 13">3b_TX</strain>
    </source>
</reference>
<evidence type="ECO:0000256" key="8">
    <source>
        <dbReference type="ARBA" id="ARBA00023239"/>
    </source>
</evidence>
<dbReference type="GO" id="GO:0046872">
    <property type="term" value="F:metal ion binding"/>
    <property type="evidence" value="ECO:0007669"/>
    <property type="project" value="UniProtKB-KW"/>
</dbReference>
<organism evidence="12 13">
    <name type="scientific">Brevibacterium celere</name>
    <dbReference type="NCBI Taxonomy" id="225845"/>
    <lineage>
        <taxon>Bacteria</taxon>
        <taxon>Bacillati</taxon>
        <taxon>Actinomycetota</taxon>
        <taxon>Actinomycetes</taxon>
        <taxon>Micrococcales</taxon>
        <taxon>Brevibacteriaceae</taxon>
        <taxon>Brevibacterium</taxon>
    </lineage>
</organism>
<name>A0A366IHB1_9MICO</name>
<gene>
    <name evidence="12" type="ORF">DFO65_10685</name>
</gene>
<dbReference type="InterPro" id="IPR036849">
    <property type="entry name" value="Enolase-like_C_sf"/>
</dbReference>
<dbReference type="SFLD" id="SFLDS00001">
    <property type="entry name" value="Enolase"/>
    <property type="match status" value="1"/>
</dbReference>
<dbReference type="Pfam" id="PF13378">
    <property type="entry name" value="MR_MLE_C"/>
    <property type="match status" value="1"/>
</dbReference>
<feature type="compositionally biased region" description="Polar residues" evidence="10">
    <location>
        <begin position="1"/>
        <end position="12"/>
    </location>
</feature>
<comment type="caution">
    <text evidence="12">The sequence shown here is derived from an EMBL/GenBank/DDBJ whole genome shotgun (WGS) entry which is preliminary data.</text>
</comment>
<feature type="domain" description="Mandelate racemase/muconate lactonizing enzyme C-terminal" evidence="11">
    <location>
        <begin position="199"/>
        <end position="293"/>
    </location>
</feature>
<dbReference type="EMBL" id="QNSB01000006">
    <property type="protein sequence ID" value="RBP71242.1"/>
    <property type="molecule type" value="Genomic_DNA"/>
</dbReference>
<dbReference type="SUPFAM" id="SSF51604">
    <property type="entry name" value="Enolase C-terminal domain-like"/>
    <property type="match status" value="1"/>
</dbReference>
<accession>A0A366IHB1</accession>
<dbReference type="EC" id="4.2.1.40" evidence="5"/>
<proteinExistence type="inferred from homology"/>
<dbReference type="SMART" id="SM00922">
    <property type="entry name" value="MR_MLE"/>
    <property type="match status" value="1"/>
</dbReference>
<evidence type="ECO:0000256" key="5">
    <source>
        <dbReference type="ARBA" id="ARBA00011973"/>
    </source>
</evidence>
<dbReference type="InterPro" id="IPR029065">
    <property type="entry name" value="Enolase_C-like"/>
</dbReference>
<evidence type="ECO:0000256" key="3">
    <source>
        <dbReference type="ARBA" id="ARBA00005183"/>
    </source>
</evidence>
<dbReference type="InterPro" id="IPR029017">
    <property type="entry name" value="Enolase-like_N"/>
</dbReference>
<feature type="region of interest" description="Disordered" evidence="10">
    <location>
        <begin position="1"/>
        <end position="23"/>
    </location>
</feature>
<sequence>MNEQLSAASAGTRTPAATALEGTSGLPVTSARARIAEVRITPVAFADPPLLNAVGVHEPYALRTVIEIITDSGVYGLGESYGDEAHIRRLELASSALIGTDPFLLTASRSAVAEALTQDSGVGGHGMSGMITDSSTLDRVFSPFEVACLDVQGKLLGLPVSELLGGRVRDSVEFSGYLFYKWAAHPGHVEDSWGEALDPAGIVAQAQKMVSDYGFTALKLKGGVFPPEEEAAAIEALAEHFPGVPLRIDPNAAWTVETSIQVADRLESVLEYLEDPTPGIAGMAEVRKAVAMPVATNMCVVAFDQLPSAIAAGSVDIILSDHHFWGGLRRSGLLAGTAETFGMSLSMHSNSHLGISLAAMLHLAAATPNIDYACDTHWPWKNPEDDVIMGSPFRFVDGRVAVPTSPGLGVELDRDKLARLHEAYLDCGIRNRDDTGYMQRFDPEYSALAPRW</sequence>
<feature type="active site" description="Proton acceptor" evidence="9">
    <location>
        <position position="348"/>
    </location>
</feature>